<gene>
    <name evidence="1" type="ORF">PTRG_06427</name>
</gene>
<dbReference type="InParanoid" id="B2W8W9"/>
<dbReference type="EMBL" id="DS231620">
    <property type="protein sequence ID" value="EDU49347.1"/>
    <property type="molecule type" value="Genomic_DNA"/>
</dbReference>
<evidence type="ECO:0000313" key="1">
    <source>
        <dbReference type="EMBL" id="EDU49347.1"/>
    </source>
</evidence>
<protein>
    <submittedName>
        <fullName evidence="1">Uncharacterized protein</fullName>
    </submittedName>
</protein>
<reference evidence="2" key="1">
    <citation type="journal article" date="2013" name="G3 (Bethesda)">
        <title>Comparative genomics of a plant-pathogenic fungus, Pyrenophora tritici-repentis, reveals transduplication and the impact of repeat elements on pathogenicity and population divergence.</title>
        <authorList>
            <person name="Manning V.A."/>
            <person name="Pandelova I."/>
            <person name="Dhillon B."/>
            <person name="Wilhelm L.J."/>
            <person name="Goodwin S.B."/>
            <person name="Berlin A.M."/>
            <person name="Figueroa M."/>
            <person name="Freitag M."/>
            <person name="Hane J.K."/>
            <person name="Henrissat B."/>
            <person name="Holman W.H."/>
            <person name="Kodira C.D."/>
            <person name="Martin J."/>
            <person name="Oliver R.P."/>
            <person name="Robbertse B."/>
            <person name="Schackwitz W."/>
            <person name="Schwartz D.C."/>
            <person name="Spatafora J.W."/>
            <person name="Turgeon B.G."/>
            <person name="Yandava C."/>
            <person name="Young S."/>
            <person name="Zhou S."/>
            <person name="Zeng Q."/>
            <person name="Grigoriev I.V."/>
            <person name="Ma L.-J."/>
            <person name="Ciuffetti L.M."/>
        </authorList>
    </citation>
    <scope>NUCLEOTIDE SEQUENCE [LARGE SCALE GENOMIC DNA]</scope>
    <source>
        <strain evidence="2">Pt-1C-BFP</strain>
    </source>
</reference>
<sequence>MERLEFHGKLGNNLHAVIAKREIASVPISTSRSATHTTRTVPYQCFSPPANGPEPLSRLQYWLPVFGPRRGGVASGSELTLRAPLLTAAPWTPETERRQSERRHEYALSGVTIHGSKEPLRGPGVICLGALSPLLHLQAHCVTIVGFRRQSFAHTDVFNTA</sequence>
<dbReference type="AlphaFoldDB" id="B2W8W9"/>
<accession>B2W8W9</accession>
<proteinExistence type="predicted"/>
<organism evidence="1 2">
    <name type="scientific">Pyrenophora tritici-repentis (strain Pt-1C-BFP)</name>
    <name type="common">Wheat tan spot fungus</name>
    <name type="synonym">Drechslera tritici-repentis</name>
    <dbReference type="NCBI Taxonomy" id="426418"/>
    <lineage>
        <taxon>Eukaryota</taxon>
        <taxon>Fungi</taxon>
        <taxon>Dikarya</taxon>
        <taxon>Ascomycota</taxon>
        <taxon>Pezizomycotina</taxon>
        <taxon>Dothideomycetes</taxon>
        <taxon>Pleosporomycetidae</taxon>
        <taxon>Pleosporales</taxon>
        <taxon>Pleosporineae</taxon>
        <taxon>Pleosporaceae</taxon>
        <taxon>Pyrenophora</taxon>
    </lineage>
</organism>
<name>B2W8W9_PYRTR</name>
<evidence type="ECO:0000313" key="2">
    <source>
        <dbReference type="Proteomes" id="UP000001471"/>
    </source>
</evidence>
<dbReference type="Proteomes" id="UP000001471">
    <property type="component" value="Unassembled WGS sequence"/>
</dbReference>
<dbReference type="HOGENOM" id="CLU_1644594_0_0_1"/>